<comment type="caution">
    <text evidence="1">The sequence shown here is derived from an EMBL/GenBank/DDBJ whole genome shotgun (WGS) entry which is preliminary data.</text>
</comment>
<dbReference type="AlphaFoldDB" id="A0A316X7T3"/>
<proteinExistence type="predicted"/>
<accession>A0A316X7T3</accession>
<protein>
    <submittedName>
        <fullName evidence="1">Uncharacterized protein</fullName>
    </submittedName>
</protein>
<sequence>MIMKNLINVLSVPIFLFCSFQKESELTQNERVAIENSVYKGDRIMYLFFKADKDRFGSEKIVLQESKILNGRLKVTPSFNRDEVQKGDFIVTVEEAGGKEISKQLIKDPLHPELEVYEKEGISRQKASLPNAEFSIRFAYSENIQSVKIEKVAEDGVQLLFTQKL</sequence>
<name>A0A316X7T3_9FLAO</name>
<dbReference type="Proteomes" id="UP000236594">
    <property type="component" value="Unassembled WGS sequence"/>
</dbReference>
<keyword evidence="2" id="KW-1185">Reference proteome</keyword>
<reference evidence="1 2" key="1">
    <citation type="submission" date="2018-04" db="EMBL/GenBank/DDBJ databases">
        <title>Draft Genome Sequence of Phosphate-Solubilizing Chryseobacterium sp. ISE14 that is a Biocontrol and Plant Growth-Promoting Rhizobacterium Isolated from Cucumber.</title>
        <authorList>
            <person name="Jeong J.-J."/>
            <person name="Sang M.K."/>
            <person name="Choi I.-G."/>
            <person name="Kim K.D."/>
        </authorList>
    </citation>
    <scope>NUCLEOTIDE SEQUENCE [LARGE SCALE GENOMIC DNA]</scope>
    <source>
        <strain evidence="1 2">ISE14</strain>
    </source>
</reference>
<organism evidence="1 2">
    <name type="scientific">Chryseobacterium phosphatilyticum</name>
    <dbReference type="NCBI Taxonomy" id="475075"/>
    <lineage>
        <taxon>Bacteria</taxon>
        <taxon>Pseudomonadati</taxon>
        <taxon>Bacteroidota</taxon>
        <taxon>Flavobacteriia</taxon>
        <taxon>Flavobacteriales</taxon>
        <taxon>Weeksellaceae</taxon>
        <taxon>Chryseobacterium group</taxon>
        <taxon>Chryseobacterium</taxon>
    </lineage>
</organism>
<dbReference type="EMBL" id="PPED02000002">
    <property type="protein sequence ID" value="PWN69842.1"/>
    <property type="molecule type" value="Genomic_DNA"/>
</dbReference>
<gene>
    <name evidence="1" type="ORF">C1631_007430</name>
</gene>
<evidence type="ECO:0000313" key="2">
    <source>
        <dbReference type="Proteomes" id="UP000236594"/>
    </source>
</evidence>
<evidence type="ECO:0000313" key="1">
    <source>
        <dbReference type="EMBL" id="PWN69842.1"/>
    </source>
</evidence>